<dbReference type="PROSITE" id="PS50234">
    <property type="entry name" value="VWFA"/>
    <property type="match status" value="1"/>
</dbReference>
<dbReference type="STRING" id="501010.NOSIN_03765"/>
<feature type="region of interest" description="Disordered" evidence="1">
    <location>
        <begin position="297"/>
        <end position="316"/>
    </location>
</feature>
<accession>A0A1V3BXS2</accession>
<dbReference type="CDD" id="cd00198">
    <property type="entry name" value="vWFA"/>
    <property type="match status" value="1"/>
</dbReference>
<name>A0A1V3BXS2_9ACTN</name>
<dbReference type="SUPFAM" id="SSF53300">
    <property type="entry name" value="vWA-like"/>
    <property type="match status" value="1"/>
</dbReference>
<dbReference type="OrthoDB" id="3170630at2"/>
<sequence>MTSGTKRGGVRGTCASVLTAALVAAGCSAPGPAPDVTLRVLAGSEVADLEPLLEEAAGRTGVAVELEYTGTLDGMARIAAGDRGGGGGEYDAVWFASNRYLNLHEGGRSAVHVQTPVMVSPVVLGVAADRAEELGWADGGEVTWADVHHAVAEEGFTYGMTNPGASNSGFSALIGVASAMADTGSALRSEDVERVGPELAEFFSGQEVTAGSSGWLAEAFARRSERGRPVDGLVNYESVILSLNASGALEEPLTVVYPADGVVTADYPLTLLSDPSEEALRGYERLVEDLTSVQTQQRIADRTRRRPVTAGAELSPPVPPLVELPFPTSQEVVDGLVSDYSAALRRPARTVYVLDVSGSMEGERLRELQLALNALTGADGGSLTGSTQSFQEREEVTLLPFSTTPAEPLTFVMEPGSVDESGADLAEAVAGLEAGGDTAAYDALVRAYELLEEGRTGTDGDHLMSVVLMTDGEVNGGIDLAGFGDSLSARPDAVAEAPVFTVLFGESDMPEMTELADLTGGRVFDAREQDLEEVFREIRGYQ</sequence>
<evidence type="ECO:0000259" key="2">
    <source>
        <dbReference type="PROSITE" id="PS50234"/>
    </source>
</evidence>
<dbReference type="RefSeq" id="WP_077689405.1">
    <property type="nucleotide sequence ID" value="NZ_MCOK01000001.1"/>
</dbReference>
<organism evidence="3 4">
    <name type="scientific">Nocardiopsis sinuspersici</name>
    <dbReference type="NCBI Taxonomy" id="501010"/>
    <lineage>
        <taxon>Bacteria</taxon>
        <taxon>Bacillati</taxon>
        <taxon>Actinomycetota</taxon>
        <taxon>Actinomycetes</taxon>
        <taxon>Streptosporangiales</taxon>
        <taxon>Nocardiopsidaceae</taxon>
        <taxon>Nocardiopsis</taxon>
    </lineage>
</organism>
<dbReference type="EMBL" id="MCOK01000001">
    <property type="protein sequence ID" value="OOC53049.1"/>
    <property type="molecule type" value="Genomic_DNA"/>
</dbReference>
<evidence type="ECO:0000313" key="3">
    <source>
        <dbReference type="EMBL" id="OOC53049.1"/>
    </source>
</evidence>
<evidence type="ECO:0000313" key="4">
    <source>
        <dbReference type="Proteomes" id="UP000189004"/>
    </source>
</evidence>
<comment type="caution">
    <text evidence="3">The sequence shown here is derived from an EMBL/GenBank/DDBJ whole genome shotgun (WGS) entry which is preliminary data.</text>
</comment>
<dbReference type="PROSITE" id="PS51257">
    <property type="entry name" value="PROKAR_LIPOPROTEIN"/>
    <property type="match status" value="1"/>
</dbReference>
<dbReference type="InterPro" id="IPR002035">
    <property type="entry name" value="VWF_A"/>
</dbReference>
<dbReference type="AlphaFoldDB" id="A0A1V3BXS2"/>
<protein>
    <recommendedName>
        <fullName evidence="2">VWFA domain-containing protein</fullName>
    </recommendedName>
</protein>
<dbReference type="Pfam" id="PF13531">
    <property type="entry name" value="SBP_bac_11"/>
    <property type="match status" value="1"/>
</dbReference>
<reference evidence="4" key="1">
    <citation type="submission" date="2016-08" db="EMBL/GenBank/DDBJ databases">
        <authorList>
            <person name="Tokovenko B."/>
            <person name="Kalinowski J."/>
        </authorList>
    </citation>
    <scope>NUCLEOTIDE SEQUENCE [LARGE SCALE GENOMIC DNA]</scope>
    <source>
        <strain evidence="4">UTMC102</strain>
    </source>
</reference>
<proteinExistence type="predicted"/>
<dbReference type="SUPFAM" id="SSF53850">
    <property type="entry name" value="Periplasmic binding protein-like II"/>
    <property type="match status" value="1"/>
</dbReference>
<dbReference type="SMART" id="SM00327">
    <property type="entry name" value="VWA"/>
    <property type="match status" value="1"/>
</dbReference>
<dbReference type="Pfam" id="PF13519">
    <property type="entry name" value="VWA_2"/>
    <property type="match status" value="1"/>
</dbReference>
<dbReference type="InterPro" id="IPR036465">
    <property type="entry name" value="vWFA_dom_sf"/>
</dbReference>
<evidence type="ECO:0000256" key="1">
    <source>
        <dbReference type="SAM" id="MobiDB-lite"/>
    </source>
</evidence>
<dbReference type="Proteomes" id="UP000189004">
    <property type="component" value="Unassembled WGS sequence"/>
</dbReference>
<gene>
    <name evidence="3" type="ORF">NOSIN_03765</name>
</gene>
<dbReference type="Gene3D" id="3.40.50.410">
    <property type="entry name" value="von Willebrand factor, type A domain"/>
    <property type="match status" value="1"/>
</dbReference>
<keyword evidence="4" id="KW-1185">Reference proteome</keyword>
<feature type="domain" description="VWFA" evidence="2">
    <location>
        <begin position="349"/>
        <end position="538"/>
    </location>
</feature>